<evidence type="ECO:0008006" key="4">
    <source>
        <dbReference type="Google" id="ProtNLM"/>
    </source>
</evidence>
<proteinExistence type="predicted"/>
<feature type="region of interest" description="Disordered" evidence="1">
    <location>
        <begin position="95"/>
        <end position="115"/>
    </location>
</feature>
<dbReference type="InParanoid" id="A0A6M4H5C4"/>
<dbReference type="Proteomes" id="UP000503096">
    <property type="component" value="Chromosome"/>
</dbReference>
<protein>
    <recommendedName>
        <fullName evidence="4">NIPSNAP protein</fullName>
    </recommendedName>
</protein>
<evidence type="ECO:0000313" key="3">
    <source>
        <dbReference type="Proteomes" id="UP000503096"/>
    </source>
</evidence>
<name>A0A6M4H5C4_9PROT</name>
<evidence type="ECO:0000256" key="1">
    <source>
        <dbReference type="SAM" id="MobiDB-lite"/>
    </source>
</evidence>
<dbReference type="RefSeq" id="WP_171161118.1">
    <property type="nucleotide sequence ID" value="NZ_CP053073.1"/>
</dbReference>
<dbReference type="EMBL" id="CP053073">
    <property type="protein sequence ID" value="QJR14355.1"/>
    <property type="molecule type" value="Genomic_DNA"/>
</dbReference>
<dbReference type="AlphaFoldDB" id="A0A6M4H5C4"/>
<keyword evidence="3" id="KW-1185">Reference proteome</keyword>
<organism evidence="2 3">
    <name type="scientific">Usitatibacter palustris</name>
    <dbReference type="NCBI Taxonomy" id="2732487"/>
    <lineage>
        <taxon>Bacteria</taxon>
        <taxon>Pseudomonadati</taxon>
        <taxon>Pseudomonadota</taxon>
        <taxon>Betaproteobacteria</taxon>
        <taxon>Nitrosomonadales</taxon>
        <taxon>Usitatibacteraceae</taxon>
        <taxon>Usitatibacter</taxon>
    </lineage>
</organism>
<gene>
    <name evidence="2" type="ORF">DSM104440_01151</name>
</gene>
<accession>A0A6M4H5C4</accession>
<evidence type="ECO:0000313" key="2">
    <source>
        <dbReference type="EMBL" id="QJR14355.1"/>
    </source>
</evidence>
<sequence>MPFLVRAFPVLPGKENQLRQMATELAGPRTESVGGFYRNLGVSHESWFLQKTPQGDFIIVITQIDNAEKRAEEYAVRDDGFTEWFKARVRSLSGIDPDTQPLGPPTEQIFEWKPR</sequence>
<reference evidence="2 3" key="1">
    <citation type="submission" date="2020-04" db="EMBL/GenBank/DDBJ databases">
        <title>Usitatibacter rugosus gen. nov., sp. nov. and Usitatibacter palustris sp. nov., novel members of Usitatibacteraceae fam. nov. within the order Nitrosomonadales isolated from soil.</title>
        <authorList>
            <person name="Huber K.J."/>
            <person name="Neumann-Schaal M."/>
            <person name="Geppert A."/>
            <person name="Luckner M."/>
            <person name="Wanner G."/>
            <person name="Overmann J."/>
        </authorList>
    </citation>
    <scope>NUCLEOTIDE SEQUENCE [LARGE SCALE GENOMIC DNA]</scope>
    <source>
        <strain evidence="2 3">Swamp67</strain>
    </source>
</reference>
<dbReference type="KEGG" id="upl:DSM104440_01151"/>